<proteinExistence type="predicted"/>
<keyword evidence="1" id="KW-0732">Signal</keyword>
<dbReference type="AlphaFoldDB" id="A0A0K6FV64"/>
<dbReference type="Proteomes" id="UP000044841">
    <property type="component" value="Unassembled WGS sequence"/>
</dbReference>
<reference evidence="2 3" key="1">
    <citation type="submission" date="2015-07" db="EMBL/GenBank/DDBJ databases">
        <authorList>
            <person name="Noorani M."/>
        </authorList>
    </citation>
    <scope>NUCLEOTIDE SEQUENCE [LARGE SCALE GENOMIC DNA]</scope>
    <source>
        <strain evidence="2">BBA 69670</strain>
    </source>
</reference>
<evidence type="ECO:0000313" key="3">
    <source>
        <dbReference type="Proteomes" id="UP000044841"/>
    </source>
</evidence>
<evidence type="ECO:0000256" key="1">
    <source>
        <dbReference type="SAM" id="SignalP"/>
    </source>
</evidence>
<evidence type="ECO:0008006" key="4">
    <source>
        <dbReference type="Google" id="ProtNLM"/>
    </source>
</evidence>
<evidence type="ECO:0000313" key="2">
    <source>
        <dbReference type="EMBL" id="CUA70009.1"/>
    </source>
</evidence>
<feature type="signal peptide" evidence="1">
    <location>
        <begin position="1"/>
        <end position="19"/>
    </location>
</feature>
<dbReference type="EMBL" id="CYGV01001068">
    <property type="protein sequence ID" value="CUA70009.1"/>
    <property type="molecule type" value="Genomic_DNA"/>
</dbReference>
<protein>
    <recommendedName>
        <fullName evidence="4">Granulins domain-containing protein</fullName>
    </recommendedName>
</protein>
<feature type="chain" id="PRO_5005502409" description="Granulins domain-containing protein" evidence="1">
    <location>
        <begin position="20"/>
        <end position="132"/>
    </location>
</feature>
<name>A0A0K6FV64_9AGAM</name>
<accession>A0A0K6FV64</accession>
<keyword evidence="3" id="KW-1185">Reference proteome</keyword>
<organism evidence="2 3">
    <name type="scientific">Rhizoctonia solani</name>
    <dbReference type="NCBI Taxonomy" id="456999"/>
    <lineage>
        <taxon>Eukaryota</taxon>
        <taxon>Fungi</taxon>
        <taxon>Dikarya</taxon>
        <taxon>Basidiomycota</taxon>
        <taxon>Agaricomycotina</taxon>
        <taxon>Agaricomycetes</taxon>
        <taxon>Cantharellales</taxon>
        <taxon>Ceratobasidiaceae</taxon>
        <taxon>Rhizoctonia</taxon>
    </lineage>
</organism>
<gene>
    <name evidence="2" type="ORF">RSOLAG22IIIB_08850</name>
</gene>
<sequence>MKFFSLSAVLAVSLSIVAASPTSDQLRLQSFCSNVGETCNGMHPCCSGLECKGAAFKRTCEYPGAPDCAQEGRPCSDFSNCCAGLTCGGAPFKRSCVREGTNCTPQGSACSDWTTCCDGLTCQGSAFGRTCS</sequence>